<dbReference type="AlphaFoldDB" id="A0A1T5A5S1"/>
<dbReference type="CDD" id="cd01170">
    <property type="entry name" value="THZ_kinase"/>
    <property type="match status" value="1"/>
</dbReference>
<dbReference type="Gene3D" id="3.40.1190.20">
    <property type="match status" value="1"/>
</dbReference>
<evidence type="ECO:0000256" key="2">
    <source>
        <dbReference type="ARBA" id="ARBA00001946"/>
    </source>
</evidence>
<dbReference type="InterPro" id="IPR000417">
    <property type="entry name" value="Hyethyz_kinase"/>
</dbReference>
<dbReference type="HAMAP" id="MF_00228">
    <property type="entry name" value="Thz_kinase"/>
    <property type="match status" value="1"/>
</dbReference>
<reference evidence="13" key="1">
    <citation type="submission" date="2017-02" db="EMBL/GenBank/DDBJ databases">
        <authorList>
            <person name="Varghese N."/>
            <person name="Submissions S."/>
        </authorList>
    </citation>
    <scope>NUCLEOTIDE SEQUENCE [LARGE SCALE GENOMIC DNA]</scope>
    <source>
        <strain evidence="13">ATCC 35199</strain>
    </source>
</reference>
<keyword evidence="10 11" id="KW-0784">Thiamine biosynthesis</keyword>
<feature type="binding site" evidence="11">
    <location>
        <position position="166"/>
    </location>
    <ligand>
        <name>ATP</name>
        <dbReference type="ChEBI" id="CHEBI:30616"/>
    </ligand>
</feature>
<evidence type="ECO:0000256" key="10">
    <source>
        <dbReference type="ARBA" id="ARBA00022977"/>
    </source>
</evidence>
<dbReference type="GO" id="GO:0005524">
    <property type="term" value="F:ATP binding"/>
    <property type="evidence" value="ECO:0007669"/>
    <property type="project" value="UniProtKB-UniRule"/>
</dbReference>
<sequence>MKDKVISSLHKLRDISPLVHHITNSVTINDCANITLAIGASPVMADDENEVKEMVNLAKALVLNIGTLNARTVESMLIAGKEANKIGIPIVLDPVGAGATSYRTMWAQRLFEELNISVIRGNASEIMAMSGLTGNTKGVDSSSESDVAISCAKELIGFKPCTVAITGAVDIVIDEVRELRLKNGTKMMKQVTGTGCMASSLTGSFCASGVEPFLAAASALTVIGIAGELAECSLKNNEGIGTFRTRLFDYVHTMDANKINLYMEALENEKIRA</sequence>
<dbReference type="GO" id="GO:0004417">
    <property type="term" value="F:hydroxyethylthiazole kinase activity"/>
    <property type="evidence" value="ECO:0007669"/>
    <property type="project" value="UniProtKB-UniRule"/>
</dbReference>
<comment type="function">
    <text evidence="11">Catalyzes the phosphorylation of the hydroxyl group of 4-methyl-5-beta-hydroxyethylthiazole (THZ).</text>
</comment>
<feature type="binding site" evidence="11">
    <location>
        <position position="120"/>
    </location>
    <ligand>
        <name>ATP</name>
        <dbReference type="ChEBI" id="CHEBI:30616"/>
    </ligand>
</feature>
<comment type="cofactor">
    <cofactor evidence="2 11">
        <name>Mg(2+)</name>
        <dbReference type="ChEBI" id="CHEBI:18420"/>
    </cofactor>
</comment>
<dbReference type="EC" id="2.7.1.50" evidence="11"/>
<dbReference type="NCBIfam" id="NF006830">
    <property type="entry name" value="PRK09355.1"/>
    <property type="match status" value="1"/>
</dbReference>
<evidence type="ECO:0000313" key="12">
    <source>
        <dbReference type="EMBL" id="SKB30097.1"/>
    </source>
</evidence>
<dbReference type="RefSeq" id="WP_079588722.1">
    <property type="nucleotide sequence ID" value="NZ_FUYN01000001.1"/>
</dbReference>
<dbReference type="UniPathway" id="UPA00060">
    <property type="reaction ID" value="UER00139"/>
</dbReference>
<protein>
    <recommendedName>
        <fullName evidence="11">Hydroxyethylthiazole kinase</fullName>
        <ecNumber evidence="11">2.7.1.50</ecNumber>
    </recommendedName>
    <alternativeName>
        <fullName evidence="11">4-methyl-5-beta-hydroxyethylthiazole kinase</fullName>
        <shortName evidence="11">TH kinase</shortName>
        <shortName evidence="11">Thz kinase</shortName>
    </alternativeName>
</protein>
<keyword evidence="8 11" id="KW-0067">ATP-binding</keyword>
<comment type="catalytic activity">
    <reaction evidence="1 11">
        <text>5-(2-hydroxyethyl)-4-methylthiazole + ATP = 4-methyl-5-(2-phosphooxyethyl)-thiazole + ADP + H(+)</text>
        <dbReference type="Rhea" id="RHEA:24212"/>
        <dbReference type="ChEBI" id="CHEBI:15378"/>
        <dbReference type="ChEBI" id="CHEBI:17957"/>
        <dbReference type="ChEBI" id="CHEBI:30616"/>
        <dbReference type="ChEBI" id="CHEBI:58296"/>
        <dbReference type="ChEBI" id="CHEBI:456216"/>
        <dbReference type="EC" id="2.7.1.50"/>
    </reaction>
</comment>
<dbReference type="Pfam" id="PF02110">
    <property type="entry name" value="HK"/>
    <property type="match status" value="1"/>
</dbReference>
<evidence type="ECO:0000256" key="4">
    <source>
        <dbReference type="ARBA" id="ARBA00022679"/>
    </source>
</evidence>
<evidence type="ECO:0000256" key="5">
    <source>
        <dbReference type="ARBA" id="ARBA00022723"/>
    </source>
</evidence>
<keyword evidence="7 11" id="KW-0418">Kinase</keyword>
<evidence type="ECO:0000256" key="7">
    <source>
        <dbReference type="ARBA" id="ARBA00022777"/>
    </source>
</evidence>
<feature type="binding site" evidence="11">
    <location>
        <position position="193"/>
    </location>
    <ligand>
        <name>substrate</name>
    </ligand>
</feature>
<evidence type="ECO:0000313" key="13">
    <source>
        <dbReference type="Proteomes" id="UP000243406"/>
    </source>
</evidence>
<evidence type="ECO:0000256" key="11">
    <source>
        <dbReference type="HAMAP-Rule" id="MF_00228"/>
    </source>
</evidence>
<dbReference type="Proteomes" id="UP000243406">
    <property type="component" value="Unassembled WGS sequence"/>
</dbReference>
<evidence type="ECO:0000256" key="1">
    <source>
        <dbReference type="ARBA" id="ARBA00001771"/>
    </source>
</evidence>
<evidence type="ECO:0000256" key="9">
    <source>
        <dbReference type="ARBA" id="ARBA00022842"/>
    </source>
</evidence>
<dbReference type="SUPFAM" id="SSF53613">
    <property type="entry name" value="Ribokinase-like"/>
    <property type="match status" value="1"/>
</dbReference>
<evidence type="ECO:0000256" key="6">
    <source>
        <dbReference type="ARBA" id="ARBA00022741"/>
    </source>
</evidence>
<dbReference type="GO" id="GO:0009228">
    <property type="term" value="P:thiamine biosynthetic process"/>
    <property type="evidence" value="ECO:0007669"/>
    <property type="project" value="UniProtKB-KW"/>
</dbReference>
<proteinExistence type="inferred from homology"/>
<dbReference type="InterPro" id="IPR029056">
    <property type="entry name" value="Ribokinase-like"/>
</dbReference>
<comment type="similarity">
    <text evidence="11">Belongs to the Thz kinase family.</text>
</comment>
<dbReference type="GO" id="GO:0000287">
    <property type="term" value="F:magnesium ion binding"/>
    <property type="evidence" value="ECO:0007669"/>
    <property type="project" value="UniProtKB-UniRule"/>
</dbReference>
<keyword evidence="5 11" id="KW-0479">Metal-binding</keyword>
<dbReference type="PRINTS" id="PR01099">
    <property type="entry name" value="HYETHTZKNASE"/>
</dbReference>
<gene>
    <name evidence="11" type="primary">thiM</name>
    <name evidence="12" type="ORF">SAMN02745120_0778</name>
</gene>
<accession>A0A1T5A5S1</accession>
<dbReference type="OrthoDB" id="9778146at2"/>
<dbReference type="NCBIfam" id="TIGR00694">
    <property type="entry name" value="thiM"/>
    <property type="match status" value="1"/>
</dbReference>
<comment type="pathway">
    <text evidence="3 11">Cofactor biosynthesis; thiamine diphosphate biosynthesis; 4-methyl-5-(2-phosphoethyl)-thiazole from 5-(2-hydroxyethyl)-4-methylthiazole: step 1/1.</text>
</comment>
<name>A0A1T5A5S1_9FIRM</name>
<evidence type="ECO:0000256" key="3">
    <source>
        <dbReference type="ARBA" id="ARBA00004868"/>
    </source>
</evidence>
<keyword evidence="13" id="KW-1185">Reference proteome</keyword>
<keyword evidence="9 11" id="KW-0460">Magnesium</keyword>
<keyword evidence="6 11" id="KW-0547">Nucleotide-binding</keyword>
<dbReference type="PIRSF" id="PIRSF000513">
    <property type="entry name" value="Thz_kinase"/>
    <property type="match status" value="1"/>
</dbReference>
<dbReference type="GO" id="GO:0009229">
    <property type="term" value="P:thiamine diphosphate biosynthetic process"/>
    <property type="evidence" value="ECO:0007669"/>
    <property type="project" value="UniProtKB-UniRule"/>
</dbReference>
<keyword evidence="4 11" id="KW-0808">Transferase</keyword>
<evidence type="ECO:0000256" key="8">
    <source>
        <dbReference type="ARBA" id="ARBA00022840"/>
    </source>
</evidence>
<dbReference type="EMBL" id="FUYN01000001">
    <property type="protein sequence ID" value="SKB30097.1"/>
    <property type="molecule type" value="Genomic_DNA"/>
</dbReference>
<organism evidence="12 13">
    <name type="scientific">Acetoanaerobium noterae</name>
    <dbReference type="NCBI Taxonomy" id="745369"/>
    <lineage>
        <taxon>Bacteria</taxon>
        <taxon>Bacillati</taxon>
        <taxon>Bacillota</taxon>
        <taxon>Clostridia</taxon>
        <taxon>Peptostreptococcales</taxon>
        <taxon>Filifactoraceae</taxon>
        <taxon>Acetoanaerobium</taxon>
    </lineage>
</organism>
<feature type="binding site" evidence="11">
    <location>
        <position position="44"/>
    </location>
    <ligand>
        <name>substrate</name>
    </ligand>
</feature>